<organism evidence="2 3">
    <name type="scientific">Penicillium camemberti (strain FM 013)</name>
    <dbReference type="NCBI Taxonomy" id="1429867"/>
    <lineage>
        <taxon>Eukaryota</taxon>
        <taxon>Fungi</taxon>
        <taxon>Dikarya</taxon>
        <taxon>Ascomycota</taxon>
        <taxon>Pezizomycotina</taxon>
        <taxon>Eurotiomycetes</taxon>
        <taxon>Eurotiomycetidae</taxon>
        <taxon>Eurotiales</taxon>
        <taxon>Aspergillaceae</taxon>
        <taxon>Penicillium</taxon>
    </lineage>
</organism>
<keyword evidence="1" id="KW-1133">Transmembrane helix</keyword>
<keyword evidence="2" id="KW-0436">Ligase</keyword>
<evidence type="ECO:0000256" key="1">
    <source>
        <dbReference type="SAM" id="Phobius"/>
    </source>
</evidence>
<feature type="transmembrane region" description="Helical" evidence="1">
    <location>
        <begin position="6"/>
        <end position="28"/>
    </location>
</feature>
<evidence type="ECO:0000313" key="2">
    <source>
        <dbReference type="EMBL" id="CRL18463.1"/>
    </source>
</evidence>
<dbReference type="GO" id="GO:0006122">
    <property type="term" value="P:mitochondrial electron transport, ubiquinol to cytochrome c"/>
    <property type="evidence" value="ECO:0007669"/>
    <property type="project" value="InterPro"/>
</dbReference>
<dbReference type="GO" id="GO:0005739">
    <property type="term" value="C:mitochondrion"/>
    <property type="evidence" value="ECO:0007669"/>
    <property type="project" value="GOC"/>
</dbReference>
<gene>
    <name evidence="2" type="ORF">PCAMFM013_S002g000333</name>
</gene>
<evidence type="ECO:0000313" key="3">
    <source>
        <dbReference type="Proteomes" id="UP000053732"/>
    </source>
</evidence>
<dbReference type="GO" id="GO:0004812">
    <property type="term" value="F:aminoacyl-tRNA ligase activity"/>
    <property type="evidence" value="ECO:0007669"/>
    <property type="project" value="UniProtKB-KW"/>
</dbReference>
<keyword evidence="2" id="KW-0030">Aminoacyl-tRNA synthetase</keyword>
<reference evidence="2 3" key="1">
    <citation type="journal article" date="2014" name="Nat. Commun.">
        <title>Multiple recent horizontal transfers of a large genomic region in cheese making fungi.</title>
        <authorList>
            <person name="Cheeseman K."/>
            <person name="Ropars J."/>
            <person name="Renault P."/>
            <person name="Dupont J."/>
            <person name="Gouzy J."/>
            <person name="Branca A."/>
            <person name="Abraham A.L."/>
            <person name="Ceppi M."/>
            <person name="Conseiller E."/>
            <person name="Debuchy R."/>
            <person name="Malagnac F."/>
            <person name="Goarin A."/>
            <person name="Silar P."/>
            <person name="Lacoste S."/>
            <person name="Sallet E."/>
            <person name="Bensimon A."/>
            <person name="Giraud T."/>
            <person name="Brygoo Y."/>
        </authorList>
    </citation>
    <scope>NUCLEOTIDE SEQUENCE [LARGE SCALE GENOMIC DNA]</scope>
    <source>
        <strain evidence="3">FM 013</strain>
    </source>
</reference>
<dbReference type="STRING" id="1429867.A0A0G4NWJ3"/>
<accession>A0A0G4NWJ3</accession>
<keyword evidence="3" id="KW-1185">Reference proteome</keyword>
<dbReference type="PANTHER" id="PTHR28254:SF1">
    <property type="entry name" value="CYTOCHROME B-C1 COMPLEX SUBUNIT 10, MITOCHONDRIAL"/>
    <property type="match status" value="1"/>
</dbReference>
<keyword evidence="1" id="KW-0812">Transmembrane</keyword>
<dbReference type="Pfam" id="PF09796">
    <property type="entry name" value="QCR10"/>
    <property type="match status" value="1"/>
</dbReference>
<dbReference type="PANTHER" id="PTHR28254">
    <property type="entry name" value="CYTOCHROME B-C1 COMPLEX SUBUNIT 10"/>
    <property type="match status" value="1"/>
</dbReference>
<protein>
    <submittedName>
        <fullName evidence="2">Aminoacyl-tRNA synthetase, class I, conserved site</fullName>
    </submittedName>
</protein>
<dbReference type="AlphaFoldDB" id="A0A0G4NWJ3"/>
<dbReference type="Proteomes" id="UP000053732">
    <property type="component" value="Unassembled WGS sequence"/>
</dbReference>
<dbReference type="EMBL" id="HG793135">
    <property type="protein sequence ID" value="CRL18463.1"/>
    <property type="molecule type" value="Genomic_DNA"/>
</dbReference>
<proteinExistence type="predicted"/>
<keyword evidence="1" id="KW-0472">Membrane</keyword>
<sequence length="108" mass="11897">MTLGTAIQLGSVAAGFGVALGSGALFIFGEVPRVRNDILRKLPFFDTYYDRTIAPEDNVSQLQLIWSFGLDADFLLALLNYSPGYIPVSLDRYESRLSGVRLGLYCVE</sequence>
<dbReference type="InterPro" id="IPR019182">
    <property type="entry name" value="Cytochrome_b-c1_su10_fun"/>
</dbReference>
<name>A0A0G4NWJ3_PENC3</name>